<proteinExistence type="predicted"/>
<reference evidence="2 3" key="1">
    <citation type="journal article" date="2023" name="Plants (Basel)">
        <title>Bridging the Gap: Combining Genomics and Transcriptomics Approaches to Understand Stylosanthes scabra, an Orphan Legume from the Brazilian Caatinga.</title>
        <authorList>
            <person name="Ferreira-Neto J.R.C."/>
            <person name="da Silva M.D."/>
            <person name="Binneck E."/>
            <person name="de Melo N.F."/>
            <person name="da Silva R.H."/>
            <person name="de Melo A.L.T.M."/>
            <person name="Pandolfi V."/>
            <person name="Bustamante F.O."/>
            <person name="Brasileiro-Vidal A.C."/>
            <person name="Benko-Iseppon A.M."/>
        </authorList>
    </citation>
    <scope>NUCLEOTIDE SEQUENCE [LARGE SCALE GENOMIC DNA]</scope>
    <source>
        <tissue evidence="2">Leaves</tissue>
    </source>
</reference>
<keyword evidence="1" id="KW-1133">Transmembrane helix</keyword>
<comment type="caution">
    <text evidence="2">The sequence shown here is derived from an EMBL/GenBank/DDBJ whole genome shotgun (WGS) entry which is preliminary data.</text>
</comment>
<feature type="transmembrane region" description="Helical" evidence="1">
    <location>
        <begin position="14"/>
        <end position="37"/>
    </location>
</feature>
<keyword evidence="1" id="KW-0812">Transmembrane</keyword>
<evidence type="ECO:0000313" key="3">
    <source>
        <dbReference type="Proteomes" id="UP001341840"/>
    </source>
</evidence>
<keyword evidence="1" id="KW-0472">Membrane</keyword>
<evidence type="ECO:0000313" key="2">
    <source>
        <dbReference type="EMBL" id="MED6165774.1"/>
    </source>
</evidence>
<dbReference type="Proteomes" id="UP001341840">
    <property type="component" value="Unassembled WGS sequence"/>
</dbReference>
<gene>
    <name evidence="2" type="ORF">PIB30_102791</name>
</gene>
<accession>A0ABU6UXH6</accession>
<name>A0ABU6UXH6_9FABA</name>
<dbReference type="EMBL" id="JASCZI010124053">
    <property type="protein sequence ID" value="MED6165774.1"/>
    <property type="molecule type" value="Genomic_DNA"/>
</dbReference>
<sequence length="78" mass="8781">MRVRTTVFDSASRLMAHFLITMGTVVLMILWQVCCIYGGRVYVRMASTGMAASDMCTEGFRSPFLRPSLWGINLLQQS</sequence>
<keyword evidence="3" id="KW-1185">Reference proteome</keyword>
<protein>
    <submittedName>
        <fullName evidence="2">Uncharacterized protein</fullName>
    </submittedName>
</protein>
<organism evidence="2 3">
    <name type="scientific">Stylosanthes scabra</name>
    <dbReference type="NCBI Taxonomy" id="79078"/>
    <lineage>
        <taxon>Eukaryota</taxon>
        <taxon>Viridiplantae</taxon>
        <taxon>Streptophyta</taxon>
        <taxon>Embryophyta</taxon>
        <taxon>Tracheophyta</taxon>
        <taxon>Spermatophyta</taxon>
        <taxon>Magnoliopsida</taxon>
        <taxon>eudicotyledons</taxon>
        <taxon>Gunneridae</taxon>
        <taxon>Pentapetalae</taxon>
        <taxon>rosids</taxon>
        <taxon>fabids</taxon>
        <taxon>Fabales</taxon>
        <taxon>Fabaceae</taxon>
        <taxon>Papilionoideae</taxon>
        <taxon>50 kb inversion clade</taxon>
        <taxon>dalbergioids sensu lato</taxon>
        <taxon>Dalbergieae</taxon>
        <taxon>Pterocarpus clade</taxon>
        <taxon>Stylosanthes</taxon>
    </lineage>
</organism>
<evidence type="ECO:0000256" key="1">
    <source>
        <dbReference type="SAM" id="Phobius"/>
    </source>
</evidence>